<dbReference type="Pfam" id="PF01627">
    <property type="entry name" value="Hpt"/>
    <property type="match status" value="1"/>
</dbReference>
<dbReference type="EMBL" id="QFFZ01000035">
    <property type="protein sequence ID" value="TEB09934.1"/>
    <property type="molecule type" value="Genomic_DNA"/>
</dbReference>
<dbReference type="SUPFAM" id="SSF47226">
    <property type="entry name" value="Histidine-containing phosphotransfer domain, HPT domain"/>
    <property type="match status" value="1"/>
</dbReference>
<dbReference type="RefSeq" id="WP_134214542.1">
    <property type="nucleotide sequence ID" value="NZ_QFFZ01000035.1"/>
</dbReference>
<evidence type="ECO:0000313" key="4">
    <source>
        <dbReference type="Proteomes" id="UP000297597"/>
    </source>
</evidence>
<proteinExistence type="predicted"/>
<sequence length="102" mass="10928">MVEGVNVDFLSIVIEAFLLEMPSRLDSLRSVLARGDDAAVRAQAQSMKSGGVFIGIGRFAGLCRELEALALTGDTAGAAGLVSEIEAEYVRVEQDLRRRLGM</sequence>
<dbReference type="AlphaFoldDB" id="A0A4Y7RLR0"/>
<dbReference type="Gene3D" id="1.20.120.160">
    <property type="entry name" value="HPT domain"/>
    <property type="match status" value="1"/>
</dbReference>
<dbReference type="PROSITE" id="PS50894">
    <property type="entry name" value="HPT"/>
    <property type="match status" value="1"/>
</dbReference>
<reference evidence="3 4" key="1">
    <citation type="journal article" date="2018" name="Environ. Microbiol.">
        <title>Novel energy conservation strategies and behaviour of Pelotomaculum schinkii driving syntrophic propionate catabolism.</title>
        <authorList>
            <person name="Hidalgo-Ahumada C.A.P."/>
            <person name="Nobu M.K."/>
            <person name="Narihiro T."/>
            <person name="Tamaki H."/>
            <person name="Liu W.T."/>
            <person name="Kamagata Y."/>
            <person name="Stams A.J.M."/>
            <person name="Imachi H."/>
            <person name="Sousa D.Z."/>
        </authorList>
    </citation>
    <scope>NUCLEOTIDE SEQUENCE [LARGE SCALE GENOMIC DNA]</scope>
    <source>
        <strain evidence="3 4">MGP</strain>
    </source>
</reference>
<organism evidence="3 4">
    <name type="scientific">Pelotomaculum propionicicum</name>
    <dbReference type="NCBI Taxonomy" id="258475"/>
    <lineage>
        <taxon>Bacteria</taxon>
        <taxon>Bacillati</taxon>
        <taxon>Bacillota</taxon>
        <taxon>Clostridia</taxon>
        <taxon>Eubacteriales</taxon>
        <taxon>Desulfotomaculaceae</taxon>
        <taxon>Pelotomaculum</taxon>
    </lineage>
</organism>
<gene>
    <name evidence="3" type="ORF">Pmgp_02737</name>
</gene>
<comment type="caution">
    <text evidence="1">Lacks conserved residue(s) required for the propagation of feature annotation.</text>
</comment>
<dbReference type="Proteomes" id="UP000297597">
    <property type="component" value="Unassembled WGS sequence"/>
</dbReference>
<comment type="caution">
    <text evidence="3">The sequence shown here is derived from an EMBL/GenBank/DDBJ whole genome shotgun (WGS) entry which is preliminary data.</text>
</comment>
<evidence type="ECO:0000256" key="1">
    <source>
        <dbReference type="PROSITE-ProRule" id="PRU00110"/>
    </source>
</evidence>
<name>A0A4Y7RLR0_9FIRM</name>
<evidence type="ECO:0000259" key="2">
    <source>
        <dbReference type="PROSITE" id="PS50894"/>
    </source>
</evidence>
<dbReference type="InterPro" id="IPR036641">
    <property type="entry name" value="HPT_dom_sf"/>
</dbReference>
<dbReference type="InterPro" id="IPR008207">
    <property type="entry name" value="Sig_transdc_His_kin_Hpt_dom"/>
</dbReference>
<evidence type="ECO:0000313" key="3">
    <source>
        <dbReference type="EMBL" id="TEB09934.1"/>
    </source>
</evidence>
<accession>A0A4Y7RLR0</accession>
<feature type="domain" description="HPt" evidence="2">
    <location>
        <begin position="6"/>
        <end position="99"/>
    </location>
</feature>
<dbReference type="GO" id="GO:0000160">
    <property type="term" value="P:phosphorelay signal transduction system"/>
    <property type="evidence" value="ECO:0007669"/>
    <property type="project" value="InterPro"/>
</dbReference>
<protein>
    <recommendedName>
        <fullName evidence="2">HPt domain-containing protein</fullName>
    </recommendedName>
</protein>
<keyword evidence="4" id="KW-1185">Reference proteome</keyword>